<evidence type="ECO:0000256" key="3">
    <source>
        <dbReference type="ARBA" id="ARBA00022737"/>
    </source>
</evidence>
<dbReference type="GO" id="GO:0051539">
    <property type="term" value="F:4 iron, 4 sulfur cluster binding"/>
    <property type="evidence" value="ECO:0007669"/>
    <property type="project" value="UniProtKB-KW"/>
</dbReference>
<dbReference type="InterPro" id="IPR017900">
    <property type="entry name" value="4Fe4S_Fe_S_CS"/>
</dbReference>
<keyword evidence="1" id="KW-0813">Transport</keyword>
<dbReference type="SUPFAM" id="SSF100950">
    <property type="entry name" value="NagB/RpiA/CoA transferase-like"/>
    <property type="match status" value="1"/>
</dbReference>
<dbReference type="SUPFAM" id="SSF46548">
    <property type="entry name" value="alpha-helical ferredoxin"/>
    <property type="match status" value="1"/>
</dbReference>
<dbReference type="Gene3D" id="1.10.1060.10">
    <property type="entry name" value="Alpha-helical ferredoxin"/>
    <property type="match status" value="1"/>
</dbReference>
<accession>A0A381X3Q6</accession>
<dbReference type="PROSITE" id="PS00198">
    <property type="entry name" value="4FE4S_FER_1"/>
    <property type="match status" value="1"/>
</dbReference>
<dbReference type="Pfam" id="PF13183">
    <property type="entry name" value="Fer4_8"/>
    <property type="match status" value="1"/>
</dbReference>
<keyword evidence="2" id="KW-0479">Metal-binding</keyword>
<gene>
    <name evidence="6" type="ORF">METZ01_LOCUS111681</name>
</gene>
<keyword evidence="3" id="KW-0677">Repeat</keyword>
<dbReference type="InterPro" id="IPR004452">
    <property type="entry name" value="LutB/LldF"/>
</dbReference>
<protein>
    <recommendedName>
        <fullName evidence="5">4Fe-4S ferredoxin-type domain-containing protein</fullName>
    </recommendedName>
</protein>
<sequence>RSRSVKRVVKSKSMVSEEIELNQALISGGLDVVESDLGEYIIQLAGETPSHIIAPAVHKTREQIGQLLADKLGVPMTDDPVEMTATARSALRDVFLQSEMGISGVNFGVASTGSLAIVTNEGNASLTVTAPRIHVAMMGIERVVPALDDLAVMLLVLARSATGQKLTVYTDLLTGPRRGDPDGPEELHVVLLDNGRSRLIGTEVGEVLACIRCGACLNACPVYQQIGGHAYGSVYSGPIGAVLTPSLDREGPWHVLPEASSLCGACREVCPVRIDIPRMLLALRAETVHTGKGNRWVRVGFWLYRIAATKPWLFRCGVSVVRQLTRMFFVNGWLLRLPAPLSIWTQSREFPVIASRTFSEEMRDREEGSGDE</sequence>
<dbReference type="InterPro" id="IPR024185">
    <property type="entry name" value="FTHF_cligase-like_sf"/>
</dbReference>
<dbReference type="GO" id="GO:0006089">
    <property type="term" value="P:lactate metabolic process"/>
    <property type="evidence" value="ECO:0007669"/>
    <property type="project" value="InterPro"/>
</dbReference>
<dbReference type="EMBL" id="UINC01013650">
    <property type="protein sequence ID" value="SVA58827.1"/>
    <property type="molecule type" value="Genomic_DNA"/>
</dbReference>
<proteinExistence type="predicted"/>
<dbReference type="Gene3D" id="3.40.50.10420">
    <property type="entry name" value="NagB/RpiA/CoA transferase-like"/>
    <property type="match status" value="1"/>
</dbReference>
<keyword evidence="2" id="KW-0408">Iron</keyword>
<evidence type="ECO:0000259" key="5">
    <source>
        <dbReference type="PROSITE" id="PS51379"/>
    </source>
</evidence>
<dbReference type="PROSITE" id="PS51379">
    <property type="entry name" value="4FE4S_FER_2"/>
    <property type="match status" value="1"/>
</dbReference>
<evidence type="ECO:0000313" key="6">
    <source>
        <dbReference type="EMBL" id="SVA58827.1"/>
    </source>
</evidence>
<dbReference type="InterPro" id="IPR017896">
    <property type="entry name" value="4Fe4S_Fe-S-bd"/>
</dbReference>
<reference evidence="6" key="1">
    <citation type="submission" date="2018-05" db="EMBL/GenBank/DDBJ databases">
        <authorList>
            <person name="Lanie J.A."/>
            <person name="Ng W.-L."/>
            <person name="Kazmierczak K.M."/>
            <person name="Andrzejewski T.M."/>
            <person name="Davidsen T.M."/>
            <person name="Wayne K.J."/>
            <person name="Tettelin H."/>
            <person name="Glass J.I."/>
            <person name="Rusch D."/>
            <person name="Podicherti R."/>
            <person name="Tsui H.-C.T."/>
            <person name="Winkler M.E."/>
        </authorList>
    </citation>
    <scope>NUCLEOTIDE SEQUENCE</scope>
</reference>
<feature type="non-terminal residue" evidence="6">
    <location>
        <position position="1"/>
    </location>
</feature>
<dbReference type="PANTHER" id="PTHR47153:SF2">
    <property type="entry name" value="LACTATE UTILIZATION PROTEIN B"/>
    <property type="match status" value="1"/>
</dbReference>
<evidence type="ECO:0000256" key="1">
    <source>
        <dbReference type="ARBA" id="ARBA00022448"/>
    </source>
</evidence>
<feature type="domain" description="4Fe-4S ferredoxin-type" evidence="5">
    <location>
        <begin position="200"/>
        <end position="231"/>
    </location>
</feature>
<dbReference type="Pfam" id="PF02589">
    <property type="entry name" value="LUD_dom"/>
    <property type="match status" value="1"/>
</dbReference>
<dbReference type="AlphaFoldDB" id="A0A381X3Q6"/>
<dbReference type="InterPro" id="IPR003741">
    <property type="entry name" value="LUD_dom"/>
</dbReference>
<evidence type="ECO:0000256" key="4">
    <source>
        <dbReference type="ARBA" id="ARBA00022982"/>
    </source>
</evidence>
<dbReference type="PANTHER" id="PTHR47153">
    <property type="entry name" value="LACTATE UTILIZATION PROTEIN B"/>
    <property type="match status" value="1"/>
</dbReference>
<dbReference type="InterPro" id="IPR037171">
    <property type="entry name" value="NagB/RpiA_transferase-like"/>
</dbReference>
<name>A0A381X3Q6_9ZZZZ</name>
<organism evidence="6">
    <name type="scientific">marine metagenome</name>
    <dbReference type="NCBI Taxonomy" id="408172"/>
    <lineage>
        <taxon>unclassified sequences</taxon>
        <taxon>metagenomes</taxon>
        <taxon>ecological metagenomes</taxon>
    </lineage>
</organism>
<keyword evidence="2" id="KW-0411">Iron-sulfur</keyword>
<dbReference type="InterPro" id="IPR009051">
    <property type="entry name" value="Helical_ferredxn"/>
</dbReference>
<evidence type="ECO:0000256" key="2">
    <source>
        <dbReference type="ARBA" id="ARBA00022485"/>
    </source>
</evidence>
<keyword evidence="2" id="KW-0004">4Fe-4S</keyword>
<keyword evidence="4" id="KW-0249">Electron transport</keyword>